<dbReference type="eggNOG" id="ENOG50310NH">
    <property type="taxonomic scope" value="Bacteria"/>
</dbReference>
<sequence>MGLRAIAQEEPWWTAVWKPLLTYRGVEITYLFYAEKDGSYEGVVLRLHNRNDFPVVCRFQVVFRADDGSEEVAWVADTLRAGEMRTGGLSGLFWMPFRDGRSVAELGLRKIRIEALQ</sequence>
<protein>
    <submittedName>
        <fullName evidence="1">Uncharacterized protein</fullName>
    </submittedName>
</protein>
<evidence type="ECO:0000313" key="1">
    <source>
        <dbReference type="EMBL" id="ACY47953.1"/>
    </source>
</evidence>
<organism evidence="1 2">
    <name type="scientific">Rhodothermus marinus (strain ATCC 43812 / DSM 4252 / R-10)</name>
    <name type="common">Rhodothermus obamensis</name>
    <dbReference type="NCBI Taxonomy" id="518766"/>
    <lineage>
        <taxon>Bacteria</taxon>
        <taxon>Pseudomonadati</taxon>
        <taxon>Rhodothermota</taxon>
        <taxon>Rhodothermia</taxon>
        <taxon>Rhodothermales</taxon>
        <taxon>Rhodothermaceae</taxon>
        <taxon>Rhodothermus</taxon>
    </lineage>
</organism>
<dbReference type="HOGENOM" id="CLU_1853660_0_0_10"/>
<accession>D0MHJ5</accession>
<dbReference type="AlphaFoldDB" id="D0MHJ5"/>
<dbReference type="KEGG" id="rmr:Rmar_1061"/>
<dbReference type="RefSeq" id="WP_012843565.1">
    <property type="nucleotide sequence ID" value="NC_013501.1"/>
</dbReference>
<keyword evidence="2" id="KW-1185">Reference proteome</keyword>
<reference evidence="1 2" key="1">
    <citation type="journal article" date="2009" name="Stand. Genomic Sci.">
        <title>Complete genome sequence of Rhodothermus marinus type strain (R-10).</title>
        <authorList>
            <person name="Nolan M."/>
            <person name="Tindall B.J."/>
            <person name="Pomrenke H."/>
            <person name="Lapidus A."/>
            <person name="Copeland A."/>
            <person name="Glavina Del Rio T."/>
            <person name="Lucas S."/>
            <person name="Chen F."/>
            <person name="Tice H."/>
            <person name="Cheng J.F."/>
            <person name="Saunders E."/>
            <person name="Han C."/>
            <person name="Bruce D."/>
            <person name="Goodwin L."/>
            <person name="Chain P."/>
            <person name="Pitluck S."/>
            <person name="Ovchinikova G."/>
            <person name="Pati A."/>
            <person name="Ivanova N."/>
            <person name="Mavromatis K."/>
            <person name="Chen A."/>
            <person name="Palaniappan K."/>
            <person name="Land M."/>
            <person name="Hauser L."/>
            <person name="Chang Y.J."/>
            <person name="Jeffries C.D."/>
            <person name="Brettin T."/>
            <person name="Goker M."/>
            <person name="Bristow J."/>
            <person name="Eisen J.A."/>
            <person name="Markowitz V."/>
            <person name="Hugenholtz P."/>
            <person name="Kyrpides N.C."/>
            <person name="Klenk H.P."/>
            <person name="Detter J.C."/>
        </authorList>
    </citation>
    <scope>NUCLEOTIDE SEQUENCE [LARGE SCALE GENOMIC DNA]</scope>
    <source>
        <strain evidence="2">ATCC 43812 / DSM 4252 / R-10</strain>
    </source>
</reference>
<dbReference type="EMBL" id="CP001807">
    <property type="protein sequence ID" value="ACY47953.1"/>
    <property type="molecule type" value="Genomic_DNA"/>
</dbReference>
<dbReference type="Proteomes" id="UP000002221">
    <property type="component" value="Chromosome"/>
</dbReference>
<proteinExistence type="predicted"/>
<name>D0MHJ5_RHOM4</name>
<evidence type="ECO:0000313" key="2">
    <source>
        <dbReference type="Proteomes" id="UP000002221"/>
    </source>
</evidence>
<gene>
    <name evidence="1" type="ordered locus">Rmar_1061</name>
</gene>